<keyword evidence="1" id="KW-1185">Reference proteome</keyword>
<sequence>MKLVINVSPSQHGASQEDFIRGSLEKKAKEVIFDLASQAHVHLEHISISARSFKKRLQKSAFPAFNITVALDQHLKTLRKADFNKFHPSLQRRNSLLPLSLYARSWKQSY</sequence>
<name>A0A8J0VJ40_XENLA</name>
<evidence type="ECO:0000313" key="2">
    <source>
        <dbReference type="RefSeq" id="XP_018124396.1"/>
    </source>
</evidence>
<dbReference type="CTD" id="108719748"/>
<dbReference type="KEGG" id="xla:108719748"/>
<reference evidence="2" key="1">
    <citation type="submission" date="2025-08" db="UniProtKB">
        <authorList>
            <consortium name="RefSeq"/>
        </authorList>
    </citation>
    <scope>IDENTIFICATION</scope>
    <source>
        <strain evidence="2">J_2021</strain>
        <tissue evidence="2">Erythrocytes</tissue>
    </source>
</reference>
<dbReference type="Proteomes" id="UP000186698">
    <property type="component" value="Chromosome 6S"/>
</dbReference>
<gene>
    <name evidence="2" type="primary">LOC108719748</name>
</gene>
<organism evidence="1 2">
    <name type="scientific">Xenopus laevis</name>
    <name type="common">African clawed frog</name>
    <dbReference type="NCBI Taxonomy" id="8355"/>
    <lineage>
        <taxon>Eukaryota</taxon>
        <taxon>Metazoa</taxon>
        <taxon>Chordata</taxon>
        <taxon>Craniata</taxon>
        <taxon>Vertebrata</taxon>
        <taxon>Euteleostomi</taxon>
        <taxon>Amphibia</taxon>
        <taxon>Batrachia</taxon>
        <taxon>Anura</taxon>
        <taxon>Pipoidea</taxon>
        <taxon>Pipidae</taxon>
        <taxon>Xenopodinae</taxon>
        <taxon>Xenopus</taxon>
        <taxon>Xenopus</taxon>
    </lineage>
</organism>
<dbReference type="RefSeq" id="XP_018124396.1">
    <property type="nucleotide sequence ID" value="XM_018268907.2"/>
</dbReference>
<dbReference type="OrthoDB" id="270318at2759"/>
<dbReference type="SUPFAM" id="SSF48576">
    <property type="entry name" value="Terpenoid synthases"/>
    <property type="match status" value="1"/>
</dbReference>
<dbReference type="GeneID" id="108719748"/>
<evidence type="ECO:0000313" key="1">
    <source>
        <dbReference type="Proteomes" id="UP000186698"/>
    </source>
</evidence>
<accession>A0A8J0VJ40</accession>
<dbReference type="InterPro" id="IPR008949">
    <property type="entry name" value="Isoprenoid_synthase_dom_sf"/>
</dbReference>
<dbReference type="AlphaFoldDB" id="A0A8J0VJ40"/>
<proteinExistence type="predicted"/>
<protein>
    <submittedName>
        <fullName evidence="2">NADH dehydrogenase (Ubiquinone) complex I, assembly factor 6-like</fullName>
    </submittedName>
</protein>